<dbReference type="GO" id="GO:0009099">
    <property type="term" value="P:L-valine biosynthetic process"/>
    <property type="evidence" value="ECO:0007669"/>
    <property type="project" value="TreeGrafter"/>
</dbReference>
<feature type="domain" description="Thiamine pyrophosphate enzyme N-terminal TPP-binding" evidence="6">
    <location>
        <begin position="5"/>
        <end position="117"/>
    </location>
</feature>
<sequence length="558" mass="60426">MTQSVGLIIAESLKAHGIDRLFCVPGESYLGLTDALNDVPEIGLVVCRHESGAGYMAIADGLLGKRPGACVVSRGPGLSNAMIALHTALHDAVPLVMLIGQVERRDMGRMALQEQDYSKLLADISKAVIEVNEASQASEAIARGFHLAISGTPGPVAIVLPEDLLDEQSDLPVVPPRAKTLPGPLPEDLQQLASMLQQAKKPLIWPGACLNSEQALADLERFAEVWAVPVCCTNKRTHQFDSSHTHYAGHVGIRTPKRLLDQLKETDLLVAAGERLTDTLSQYYTFPIAPNPQMDLVHIWPDANEVGRVWSPALGMASDPHAVIKGLLNLSPGNPTPERLEWIQRLHTVQKALSEPSWDKVEDGLNFASAICAIDSRLTKDAVITVDAGSFSTFLYRYTHFHRGQEMLTSVVGAMGAAVPMAVAASLRDPGRQVVAFVGDGGTLMTGNELATAMRYGANPIIVIADNGYYGSIGLHQDTRYPGRPFESATQLANPDFAAWARSFGAKGYTISTQDQIDQVLPQAFTPCREPVVVHVKCSAHQMSAWRQASRKLNFTRL</sequence>
<feature type="domain" description="Thiamine pyrophosphate enzyme central" evidence="4">
    <location>
        <begin position="189"/>
        <end position="327"/>
    </location>
</feature>
<dbReference type="Pfam" id="PF00205">
    <property type="entry name" value="TPP_enzyme_M"/>
    <property type="match status" value="1"/>
</dbReference>
<dbReference type="InterPro" id="IPR045229">
    <property type="entry name" value="TPP_enz"/>
</dbReference>
<evidence type="ECO:0000259" key="6">
    <source>
        <dbReference type="Pfam" id="PF02776"/>
    </source>
</evidence>
<comment type="similarity">
    <text evidence="1 3">Belongs to the TPP enzyme family.</text>
</comment>
<organism evidence="7 8">
    <name type="scientific">Allopusillimonas soli</name>
    <dbReference type="NCBI Taxonomy" id="659016"/>
    <lineage>
        <taxon>Bacteria</taxon>
        <taxon>Pseudomonadati</taxon>
        <taxon>Pseudomonadota</taxon>
        <taxon>Betaproteobacteria</taxon>
        <taxon>Burkholderiales</taxon>
        <taxon>Alcaligenaceae</taxon>
        <taxon>Allopusillimonas</taxon>
    </lineage>
</organism>
<dbReference type="GO" id="GO:0005948">
    <property type="term" value="C:acetolactate synthase complex"/>
    <property type="evidence" value="ECO:0007669"/>
    <property type="project" value="TreeGrafter"/>
</dbReference>
<dbReference type="PROSITE" id="PS00187">
    <property type="entry name" value="TPP_ENZYMES"/>
    <property type="match status" value="1"/>
</dbReference>
<feature type="domain" description="Thiamine pyrophosphate enzyme TPP-binding" evidence="5">
    <location>
        <begin position="387"/>
        <end position="536"/>
    </location>
</feature>
<evidence type="ECO:0000259" key="4">
    <source>
        <dbReference type="Pfam" id="PF00205"/>
    </source>
</evidence>
<dbReference type="PANTHER" id="PTHR18968:SF120">
    <property type="entry name" value="ACETOLACTATE SYNTHASE LARGE SUBUNIT"/>
    <property type="match status" value="1"/>
</dbReference>
<dbReference type="NCBIfam" id="NF006052">
    <property type="entry name" value="PRK08199.1"/>
    <property type="match status" value="1"/>
</dbReference>
<dbReference type="InterPro" id="IPR029035">
    <property type="entry name" value="DHS-like_NAD/FAD-binding_dom"/>
</dbReference>
<dbReference type="Proteomes" id="UP000580517">
    <property type="component" value="Unassembled WGS sequence"/>
</dbReference>
<dbReference type="Pfam" id="PF02775">
    <property type="entry name" value="TPP_enzyme_C"/>
    <property type="match status" value="1"/>
</dbReference>
<dbReference type="CDD" id="cd07035">
    <property type="entry name" value="TPP_PYR_POX_like"/>
    <property type="match status" value="1"/>
</dbReference>
<keyword evidence="8" id="KW-1185">Reference proteome</keyword>
<comment type="caution">
    <text evidence="7">The sequence shown here is derived from an EMBL/GenBank/DDBJ whole genome shotgun (WGS) entry which is preliminary data.</text>
</comment>
<dbReference type="Pfam" id="PF02776">
    <property type="entry name" value="TPP_enzyme_N"/>
    <property type="match status" value="1"/>
</dbReference>
<gene>
    <name evidence="7" type="ORF">H0A68_05835</name>
</gene>
<dbReference type="RefSeq" id="WP_167668862.1">
    <property type="nucleotide sequence ID" value="NZ_JACCEW010000002.1"/>
</dbReference>
<evidence type="ECO:0000259" key="5">
    <source>
        <dbReference type="Pfam" id="PF02775"/>
    </source>
</evidence>
<dbReference type="InterPro" id="IPR000399">
    <property type="entry name" value="TPP-bd_CS"/>
</dbReference>
<dbReference type="GO" id="GO:0030976">
    <property type="term" value="F:thiamine pyrophosphate binding"/>
    <property type="evidence" value="ECO:0007669"/>
    <property type="project" value="InterPro"/>
</dbReference>
<dbReference type="EMBL" id="JACCEW010000002">
    <property type="protein sequence ID" value="NYT36385.1"/>
    <property type="molecule type" value="Genomic_DNA"/>
</dbReference>
<dbReference type="Gene3D" id="3.40.50.1220">
    <property type="entry name" value="TPP-binding domain"/>
    <property type="match status" value="1"/>
</dbReference>
<evidence type="ECO:0000256" key="2">
    <source>
        <dbReference type="ARBA" id="ARBA00023052"/>
    </source>
</evidence>
<evidence type="ECO:0000256" key="1">
    <source>
        <dbReference type="ARBA" id="ARBA00007812"/>
    </source>
</evidence>
<name>A0A853F723_9BURK</name>
<reference evidence="7 8" key="1">
    <citation type="submission" date="2020-07" db="EMBL/GenBank/DDBJ databases">
        <title>Taxonomic revisions and descriptions of new bacterial species based on genomic comparisons in the high-G+C-content subgroup of the family Alcaligenaceae.</title>
        <authorList>
            <person name="Szabo A."/>
            <person name="Felfoldi T."/>
        </authorList>
    </citation>
    <scope>NUCLEOTIDE SEQUENCE [LARGE SCALE GENOMIC DNA]</scope>
    <source>
        <strain evidence="7 8">DSM 25264</strain>
    </source>
</reference>
<protein>
    <submittedName>
        <fullName evidence="7">Acetolactate synthase</fullName>
    </submittedName>
</protein>
<dbReference type="Gene3D" id="3.40.50.970">
    <property type="match status" value="2"/>
</dbReference>
<keyword evidence="2 3" id="KW-0786">Thiamine pyrophosphate</keyword>
<dbReference type="PANTHER" id="PTHR18968">
    <property type="entry name" value="THIAMINE PYROPHOSPHATE ENZYMES"/>
    <property type="match status" value="1"/>
</dbReference>
<proteinExistence type="inferred from homology"/>
<dbReference type="GO" id="GO:0000287">
    <property type="term" value="F:magnesium ion binding"/>
    <property type="evidence" value="ECO:0007669"/>
    <property type="project" value="InterPro"/>
</dbReference>
<dbReference type="InterPro" id="IPR029061">
    <property type="entry name" value="THDP-binding"/>
</dbReference>
<dbReference type="GO" id="GO:0050660">
    <property type="term" value="F:flavin adenine dinucleotide binding"/>
    <property type="evidence" value="ECO:0007669"/>
    <property type="project" value="TreeGrafter"/>
</dbReference>
<evidence type="ECO:0000313" key="7">
    <source>
        <dbReference type="EMBL" id="NYT36385.1"/>
    </source>
</evidence>
<evidence type="ECO:0000313" key="8">
    <source>
        <dbReference type="Proteomes" id="UP000580517"/>
    </source>
</evidence>
<dbReference type="InterPro" id="IPR012001">
    <property type="entry name" value="Thiamin_PyroP_enz_TPP-bd_dom"/>
</dbReference>
<dbReference type="AlphaFoldDB" id="A0A853F723"/>
<dbReference type="SUPFAM" id="SSF52518">
    <property type="entry name" value="Thiamin diphosphate-binding fold (THDP-binding)"/>
    <property type="match status" value="2"/>
</dbReference>
<dbReference type="CDD" id="cd00568">
    <property type="entry name" value="TPP_enzymes"/>
    <property type="match status" value="1"/>
</dbReference>
<dbReference type="GO" id="GO:0003984">
    <property type="term" value="F:acetolactate synthase activity"/>
    <property type="evidence" value="ECO:0007669"/>
    <property type="project" value="TreeGrafter"/>
</dbReference>
<dbReference type="InterPro" id="IPR011766">
    <property type="entry name" value="TPP_enzyme_TPP-bd"/>
</dbReference>
<dbReference type="SUPFAM" id="SSF52467">
    <property type="entry name" value="DHS-like NAD/FAD-binding domain"/>
    <property type="match status" value="1"/>
</dbReference>
<accession>A0A853F723</accession>
<dbReference type="GO" id="GO:0009097">
    <property type="term" value="P:isoleucine biosynthetic process"/>
    <property type="evidence" value="ECO:0007669"/>
    <property type="project" value="TreeGrafter"/>
</dbReference>
<evidence type="ECO:0000256" key="3">
    <source>
        <dbReference type="RuleBase" id="RU362132"/>
    </source>
</evidence>
<dbReference type="InterPro" id="IPR012000">
    <property type="entry name" value="Thiamin_PyroP_enz_cen_dom"/>
</dbReference>